<name>A0AAD5YIN8_9APHY</name>
<dbReference type="AlphaFoldDB" id="A0AAD5YIN8"/>
<evidence type="ECO:0000313" key="2">
    <source>
        <dbReference type="EMBL" id="KAJ3490827.1"/>
    </source>
</evidence>
<dbReference type="EMBL" id="JANAWD010000021">
    <property type="protein sequence ID" value="KAJ3490827.1"/>
    <property type="molecule type" value="Genomic_DNA"/>
</dbReference>
<organism evidence="2 3">
    <name type="scientific">Meripilus lineatus</name>
    <dbReference type="NCBI Taxonomy" id="2056292"/>
    <lineage>
        <taxon>Eukaryota</taxon>
        <taxon>Fungi</taxon>
        <taxon>Dikarya</taxon>
        <taxon>Basidiomycota</taxon>
        <taxon>Agaricomycotina</taxon>
        <taxon>Agaricomycetes</taxon>
        <taxon>Polyporales</taxon>
        <taxon>Meripilaceae</taxon>
        <taxon>Meripilus</taxon>
    </lineage>
</organism>
<feature type="region of interest" description="Disordered" evidence="1">
    <location>
        <begin position="1"/>
        <end position="54"/>
    </location>
</feature>
<feature type="compositionally biased region" description="Low complexity" evidence="1">
    <location>
        <begin position="9"/>
        <end position="25"/>
    </location>
</feature>
<proteinExistence type="predicted"/>
<accession>A0AAD5YIN8</accession>
<keyword evidence="3" id="KW-1185">Reference proteome</keyword>
<evidence type="ECO:0000256" key="1">
    <source>
        <dbReference type="SAM" id="MobiDB-lite"/>
    </source>
</evidence>
<feature type="compositionally biased region" description="Polar residues" evidence="1">
    <location>
        <begin position="26"/>
        <end position="48"/>
    </location>
</feature>
<evidence type="ECO:0000313" key="3">
    <source>
        <dbReference type="Proteomes" id="UP001212997"/>
    </source>
</evidence>
<reference evidence="2" key="1">
    <citation type="submission" date="2022-07" db="EMBL/GenBank/DDBJ databases">
        <title>Genome Sequence of Physisporinus lineatus.</title>
        <authorList>
            <person name="Buettner E."/>
        </authorList>
    </citation>
    <scope>NUCLEOTIDE SEQUENCE</scope>
    <source>
        <strain evidence="2">VT162</strain>
    </source>
</reference>
<gene>
    <name evidence="2" type="ORF">NLI96_g1148</name>
</gene>
<sequence length="99" mass="11168">MPPKLNKLPPSGFSEPSEPSDLSPEQNPRSQLTSNQEENPQIIAQNPGYQRKDYERNGRSMAGWELEDAKNKEVDNGSYDYEGVLDTVKRKFSAVKAKL</sequence>
<comment type="caution">
    <text evidence="2">The sequence shown here is derived from an EMBL/GenBank/DDBJ whole genome shotgun (WGS) entry which is preliminary data.</text>
</comment>
<dbReference type="Proteomes" id="UP001212997">
    <property type="component" value="Unassembled WGS sequence"/>
</dbReference>
<protein>
    <submittedName>
        <fullName evidence="2">Uncharacterized protein</fullName>
    </submittedName>
</protein>